<dbReference type="SUPFAM" id="SSF74653">
    <property type="entry name" value="TolA/TonB C-terminal domain"/>
    <property type="match status" value="1"/>
</dbReference>
<dbReference type="PROSITE" id="PS52015">
    <property type="entry name" value="TONB_CTD"/>
    <property type="match status" value="1"/>
</dbReference>
<name>A0A1F7SFJ5_9BACT</name>
<keyword evidence="3" id="KW-0813">Transport</keyword>
<evidence type="ECO:0000256" key="1">
    <source>
        <dbReference type="ARBA" id="ARBA00004383"/>
    </source>
</evidence>
<comment type="caution">
    <text evidence="13">The sequence shown here is derived from an EMBL/GenBank/DDBJ whole genome shotgun (WGS) entry which is preliminary data.</text>
</comment>
<feature type="compositionally biased region" description="Basic and acidic residues" evidence="10">
    <location>
        <begin position="84"/>
        <end position="106"/>
    </location>
</feature>
<dbReference type="PANTHER" id="PTHR33446">
    <property type="entry name" value="PROTEIN TONB-RELATED"/>
    <property type="match status" value="1"/>
</dbReference>
<dbReference type="STRING" id="1817883.A3G31_11345"/>
<dbReference type="NCBIfam" id="TIGR01352">
    <property type="entry name" value="tonB_Cterm"/>
    <property type="match status" value="1"/>
</dbReference>
<keyword evidence="6 11" id="KW-0812">Transmembrane</keyword>
<feature type="domain" description="TonB C-terminal" evidence="12">
    <location>
        <begin position="191"/>
        <end position="282"/>
    </location>
</feature>
<dbReference type="Gene3D" id="3.30.1150.10">
    <property type="match status" value="1"/>
</dbReference>
<sequence>MTHLAENSFGGYAIQYEFKGLLISLLIHLVFISVLMYIPDFRKIEISSSQVISVDIVSLPRTEPASGLPGSLVQEIKSPNPVLKKEVKTEESRSARKMAYKNENKKDKKKEKKKAEEKHEIKKEITAVSGYDEKADKAMEKAVEKIKQGLLAKKGDVKTGSVPGAEGAGVGYSLPGQGVSSGKTTDLRFQIYYSIIWSKIKDSWVVPENTASADKKPEAIIAIRIKRDGEIVKVWTEKSSGNTYFDQSALRAIAKSNPLPPVPEGYGEEYFELGIRFLPSEQ</sequence>
<keyword evidence="8 11" id="KW-1133">Transmembrane helix</keyword>
<evidence type="ECO:0000256" key="7">
    <source>
        <dbReference type="ARBA" id="ARBA00022927"/>
    </source>
</evidence>
<evidence type="ECO:0000313" key="13">
    <source>
        <dbReference type="EMBL" id="OGL52560.1"/>
    </source>
</evidence>
<evidence type="ECO:0000256" key="6">
    <source>
        <dbReference type="ARBA" id="ARBA00022692"/>
    </source>
</evidence>
<evidence type="ECO:0000256" key="5">
    <source>
        <dbReference type="ARBA" id="ARBA00022519"/>
    </source>
</evidence>
<dbReference type="AlphaFoldDB" id="A0A1F7SFJ5"/>
<evidence type="ECO:0000313" key="14">
    <source>
        <dbReference type="Proteomes" id="UP000178082"/>
    </source>
</evidence>
<dbReference type="InterPro" id="IPR006260">
    <property type="entry name" value="TonB/TolA_C"/>
</dbReference>
<keyword evidence="9 11" id="KW-0472">Membrane</keyword>
<evidence type="ECO:0000256" key="3">
    <source>
        <dbReference type="ARBA" id="ARBA00022448"/>
    </source>
</evidence>
<evidence type="ECO:0000259" key="12">
    <source>
        <dbReference type="PROSITE" id="PS52015"/>
    </source>
</evidence>
<gene>
    <name evidence="13" type="ORF">A3G31_11345</name>
</gene>
<evidence type="ECO:0000256" key="8">
    <source>
        <dbReference type="ARBA" id="ARBA00022989"/>
    </source>
</evidence>
<keyword evidence="7" id="KW-0653">Protein transport</keyword>
<dbReference type="GO" id="GO:0015031">
    <property type="term" value="P:protein transport"/>
    <property type="evidence" value="ECO:0007669"/>
    <property type="project" value="UniProtKB-KW"/>
</dbReference>
<evidence type="ECO:0000256" key="10">
    <source>
        <dbReference type="SAM" id="MobiDB-lite"/>
    </source>
</evidence>
<evidence type="ECO:0000256" key="11">
    <source>
        <dbReference type="SAM" id="Phobius"/>
    </source>
</evidence>
<dbReference type="GO" id="GO:0055085">
    <property type="term" value="P:transmembrane transport"/>
    <property type="evidence" value="ECO:0007669"/>
    <property type="project" value="InterPro"/>
</dbReference>
<proteinExistence type="inferred from homology"/>
<dbReference type="Proteomes" id="UP000178082">
    <property type="component" value="Unassembled WGS sequence"/>
</dbReference>
<feature type="transmembrane region" description="Helical" evidence="11">
    <location>
        <begin position="20"/>
        <end position="38"/>
    </location>
</feature>
<organism evidence="13 14">
    <name type="scientific">Candidatus Schekmanbacteria bacterium RIFCSPLOWO2_12_FULL_38_15</name>
    <dbReference type="NCBI Taxonomy" id="1817883"/>
    <lineage>
        <taxon>Bacteria</taxon>
        <taxon>Candidatus Schekmaniibacteriota</taxon>
    </lineage>
</organism>
<dbReference type="InterPro" id="IPR051045">
    <property type="entry name" value="TonB-dependent_transducer"/>
</dbReference>
<dbReference type="Pfam" id="PF13103">
    <property type="entry name" value="TonB_2"/>
    <property type="match status" value="1"/>
</dbReference>
<keyword evidence="4" id="KW-1003">Cell membrane</keyword>
<evidence type="ECO:0000256" key="4">
    <source>
        <dbReference type="ARBA" id="ARBA00022475"/>
    </source>
</evidence>
<accession>A0A1F7SFJ5</accession>
<dbReference type="InterPro" id="IPR037682">
    <property type="entry name" value="TonB_C"/>
</dbReference>
<evidence type="ECO:0000256" key="9">
    <source>
        <dbReference type="ARBA" id="ARBA00023136"/>
    </source>
</evidence>
<comment type="similarity">
    <text evidence="2">Belongs to the TonB family.</text>
</comment>
<comment type="subcellular location">
    <subcellularLocation>
        <location evidence="1">Cell inner membrane</location>
        <topology evidence="1">Single-pass membrane protein</topology>
        <orientation evidence="1">Periplasmic side</orientation>
    </subcellularLocation>
</comment>
<dbReference type="EMBL" id="MGDI01000031">
    <property type="protein sequence ID" value="OGL52560.1"/>
    <property type="molecule type" value="Genomic_DNA"/>
</dbReference>
<reference evidence="13 14" key="1">
    <citation type="journal article" date="2016" name="Nat. Commun.">
        <title>Thousands of microbial genomes shed light on interconnected biogeochemical processes in an aquifer system.</title>
        <authorList>
            <person name="Anantharaman K."/>
            <person name="Brown C.T."/>
            <person name="Hug L.A."/>
            <person name="Sharon I."/>
            <person name="Castelle C.J."/>
            <person name="Probst A.J."/>
            <person name="Thomas B.C."/>
            <person name="Singh A."/>
            <person name="Wilkins M.J."/>
            <person name="Karaoz U."/>
            <person name="Brodie E.L."/>
            <person name="Williams K.H."/>
            <person name="Hubbard S.S."/>
            <person name="Banfield J.F."/>
        </authorList>
    </citation>
    <scope>NUCLEOTIDE SEQUENCE [LARGE SCALE GENOMIC DNA]</scope>
</reference>
<protein>
    <recommendedName>
        <fullName evidence="12">TonB C-terminal domain-containing protein</fullName>
    </recommendedName>
</protein>
<keyword evidence="5" id="KW-0997">Cell inner membrane</keyword>
<evidence type="ECO:0000256" key="2">
    <source>
        <dbReference type="ARBA" id="ARBA00006555"/>
    </source>
</evidence>
<dbReference type="GO" id="GO:0005886">
    <property type="term" value="C:plasma membrane"/>
    <property type="evidence" value="ECO:0007669"/>
    <property type="project" value="UniProtKB-SubCell"/>
</dbReference>
<feature type="region of interest" description="Disordered" evidence="10">
    <location>
        <begin position="84"/>
        <end position="119"/>
    </location>
</feature>